<feature type="coiled-coil region" evidence="1">
    <location>
        <begin position="5"/>
        <end position="59"/>
    </location>
</feature>
<dbReference type="SUPFAM" id="SSF48403">
    <property type="entry name" value="Ankyrin repeat"/>
    <property type="match status" value="1"/>
</dbReference>
<protein>
    <submittedName>
        <fullName evidence="2">Uncharacterized protein</fullName>
    </submittedName>
</protein>
<proteinExistence type="predicted"/>
<evidence type="ECO:0000313" key="2">
    <source>
        <dbReference type="EMBL" id="CAG2190808.1"/>
    </source>
</evidence>
<evidence type="ECO:0000256" key="1">
    <source>
        <dbReference type="SAM" id="Coils"/>
    </source>
</evidence>
<dbReference type="EMBL" id="CAJPWZ010000341">
    <property type="protein sequence ID" value="CAG2190808.1"/>
    <property type="molecule type" value="Genomic_DNA"/>
</dbReference>
<gene>
    <name evidence="2" type="ORF">MEDL_6031</name>
</gene>
<dbReference type="InterPro" id="IPR036770">
    <property type="entry name" value="Ankyrin_rpt-contain_sf"/>
</dbReference>
<dbReference type="InterPro" id="IPR002110">
    <property type="entry name" value="Ankyrin_rpt"/>
</dbReference>
<dbReference type="Pfam" id="PF12796">
    <property type="entry name" value="Ank_2"/>
    <property type="match status" value="1"/>
</dbReference>
<name>A0A8S3Q6F0_MYTED</name>
<dbReference type="InterPro" id="IPR027417">
    <property type="entry name" value="P-loop_NTPase"/>
</dbReference>
<sequence length="481" mass="56053">MCEIINEMQSSRKEIEDVKEEMLRSKEKHSLEIDLLRAEQQEKDELQELSMEKDEIKQNIEMKRKWREHLNSKTFFVTKAVLSMFETVLQNQKFPLKYDHTETSPNILYVLDDVFGKFSISGYDNVNLNAMFVEMKTIAENNINCRFLITTRPDAINVSKIKEVLPSIIECNLHSPELTLSLNERRKIFDLHIPGYIIGYVNNDILERTEQLPLLCTLYKNYFCNSVQDFFLYSDEIIASKIEDMRKMENISYICLALLLVVGEDNTFFSLEECIKTVHSYNVFQSVISESTFTKTSLSRGLLLSGWKAIERIYVKREGKYKSFTEMFFDRMLTELKRNNERVFGNIHNEDPCYRKAFLDYLKQHLSNSDLKYLTSPLVISCRFGYEDFVSYIVGRWKTQLIKTLDCNKESPLSAACLIGNINIVKMLIESCSNPDLIIMYPLINASEKGYLDIVMFLITHCDYPDVPALSILPVTMAIRI</sequence>
<dbReference type="Gene3D" id="1.25.40.20">
    <property type="entry name" value="Ankyrin repeat-containing domain"/>
    <property type="match status" value="1"/>
</dbReference>
<comment type="caution">
    <text evidence="2">The sequence shown here is derived from an EMBL/GenBank/DDBJ whole genome shotgun (WGS) entry which is preliminary data.</text>
</comment>
<dbReference type="SMART" id="SM00248">
    <property type="entry name" value="ANK"/>
    <property type="match status" value="2"/>
</dbReference>
<reference evidence="2" key="1">
    <citation type="submission" date="2021-03" db="EMBL/GenBank/DDBJ databases">
        <authorList>
            <person name="Bekaert M."/>
        </authorList>
    </citation>
    <scope>NUCLEOTIDE SEQUENCE</scope>
</reference>
<organism evidence="2 3">
    <name type="scientific">Mytilus edulis</name>
    <name type="common">Blue mussel</name>
    <dbReference type="NCBI Taxonomy" id="6550"/>
    <lineage>
        <taxon>Eukaryota</taxon>
        <taxon>Metazoa</taxon>
        <taxon>Spiralia</taxon>
        <taxon>Lophotrochozoa</taxon>
        <taxon>Mollusca</taxon>
        <taxon>Bivalvia</taxon>
        <taxon>Autobranchia</taxon>
        <taxon>Pteriomorphia</taxon>
        <taxon>Mytilida</taxon>
        <taxon>Mytiloidea</taxon>
        <taxon>Mytilidae</taxon>
        <taxon>Mytilinae</taxon>
        <taxon>Mytilus</taxon>
    </lineage>
</organism>
<dbReference type="SUPFAM" id="SSF52540">
    <property type="entry name" value="P-loop containing nucleoside triphosphate hydrolases"/>
    <property type="match status" value="1"/>
</dbReference>
<accession>A0A8S3Q6F0</accession>
<dbReference type="AlphaFoldDB" id="A0A8S3Q6F0"/>
<keyword evidence="3" id="KW-1185">Reference proteome</keyword>
<dbReference type="Proteomes" id="UP000683360">
    <property type="component" value="Unassembled WGS sequence"/>
</dbReference>
<keyword evidence="1" id="KW-0175">Coiled coil</keyword>
<evidence type="ECO:0000313" key="3">
    <source>
        <dbReference type="Proteomes" id="UP000683360"/>
    </source>
</evidence>